<evidence type="ECO:0000313" key="2">
    <source>
        <dbReference type="Proteomes" id="UP000619293"/>
    </source>
</evidence>
<organism evidence="1 2">
    <name type="scientific">Catellatospora chokoriensis</name>
    <dbReference type="NCBI Taxonomy" id="310353"/>
    <lineage>
        <taxon>Bacteria</taxon>
        <taxon>Bacillati</taxon>
        <taxon>Actinomycetota</taxon>
        <taxon>Actinomycetes</taxon>
        <taxon>Micromonosporales</taxon>
        <taxon>Micromonosporaceae</taxon>
        <taxon>Catellatospora</taxon>
    </lineage>
</organism>
<dbReference type="Pfam" id="PF16263">
    <property type="entry name" value="DUF4917"/>
    <property type="match status" value="1"/>
</dbReference>
<proteinExistence type="predicted"/>
<dbReference type="RefSeq" id="WP_191841455.1">
    <property type="nucleotide sequence ID" value="NZ_BAAALB010000019.1"/>
</dbReference>
<sequence>MATALKHFDELEGGWGTLLLGNGASINICSDYSYASLYEKADLTAAAQKLFAEFETANFELVLERLDSARRVNAALGAIQAQQSSIDAEYAGIRNALFDAVHRTHVRYDEIPGQTFMDIAAELLRYDRVFTTNYDLLAYWSLQVSQRQDRFTDCFGRDAGHGGELTFNLTNMMDPGSRTQLLYLHGGLHLWYDDRTGKTGKWARQYGHNLLDLEPRYLAHPQRRALLVSEGTTGDKQHVISRSDYLSFALRELTVDASDIVVFGTSFSDQDQHIIDAVNSGPPRRIAVSIHKGGQSARRLEAFEAQTRERFENHTVDVFDAATHPLGMTHFKIR</sequence>
<protein>
    <submittedName>
        <fullName evidence="1">DUF4917 domain-containing protein</fullName>
    </submittedName>
</protein>
<dbReference type="AlphaFoldDB" id="A0A8J3JZD2"/>
<dbReference type="EMBL" id="BONG01000075">
    <property type="protein sequence ID" value="GIF93891.1"/>
    <property type="molecule type" value="Genomic_DNA"/>
</dbReference>
<dbReference type="InterPro" id="IPR032581">
    <property type="entry name" value="DUF4917"/>
</dbReference>
<comment type="caution">
    <text evidence="1">The sequence shown here is derived from an EMBL/GenBank/DDBJ whole genome shotgun (WGS) entry which is preliminary data.</text>
</comment>
<evidence type="ECO:0000313" key="1">
    <source>
        <dbReference type="EMBL" id="GIF93891.1"/>
    </source>
</evidence>
<gene>
    <name evidence="1" type="ORF">Cch02nite_73350</name>
</gene>
<name>A0A8J3JZD2_9ACTN</name>
<dbReference type="Proteomes" id="UP000619293">
    <property type="component" value="Unassembled WGS sequence"/>
</dbReference>
<keyword evidence="2" id="KW-1185">Reference proteome</keyword>
<accession>A0A8J3JZD2</accession>
<reference evidence="1 2" key="1">
    <citation type="submission" date="2021-01" db="EMBL/GenBank/DDBJ databases">
        <title>Whole genome shotgun sequence of Catellatospora chokoriensis NBRC 107358.</title>
        <authorList>
            <person name="Komaki H."/>
            <person name="Tamura T."/>
        </authorList>
    </citation>
    <scope>NUCLEOTIDE SEQUENCE [LARGE SCALE GENOMIC DNA]</scope>
    <source>
        <strain evidence="1 2">NBRC 107358</strain>
    </source>
</reference>